<keyword evidence="4" id="KW-1185">Reference proteome</keyword>
<sequence length="108" mass="11831">MEKTLWRPLFAIFLSALTIALAQNAQVKVTLQETFRTVAPPNDAFAHDANHVNIVSTVLLGLCLTFVLISLRESKRWSSAVPIALTLGAATCVLPEAVDNYLANCYWA</sequence>
<comment type="caution">
    <text evidence="3">The sequence shown here is derived from an EMBL/GenBank/DDBJ whole genome shotgun (WGS) entry which is preliminary data.</text>
</comment>
<feature type="chain" id="PRO_5041345899" evidence="2">
    <location>
        <begin position="23"/>
        <end position="108"/>
    </location>
</feature>
<organism evidence="3 4">
    <name type="scientific">Colletotrichum spaethianum</name>
    <dbReference type="NCBI Taxonomy" id="700344"/>
    <lineage>
        <taxon>Eukaryota</taxon>
        <taxon>Fungi</taxon>
        <taxon>Dikarya</taxon>
        <taxon>Ascomycota</taxon>
        <taxon>Pezizomycotina</taxon>
        <taxon>Sordariomycetes</taxon>
        <taxon>Hypocreomycetidae</taxon>
        <taxon>Glomerellales</taxon>
        <taxon>Glomerellaceae</taxon>
        <taxon>Colletotrichum</taxon>
        <taxon>Colletotrichum spaethianum species complex</taxon>
    </lineage>
</organism>
<dbReference type="EMBL" id="BQXU01000003">
    <property type="protein sequence ID" value="GKT41535.1"/>
    <property type="molecule type" value="Genomic_DNA"/>
</dbReference>
<accession>A0AA37L7F1</accession>
<feature type="signal peptide" evidence="2">
    <location>
        <begin position="1"/>
        <end position="22"/>
    </location>
</feature>
<name>A0AA37L7F1_9PEZI</name>
<keyword evidence="2" id="KW-0732">Signal</keyword>
<evidence type="ECO:0000256" key="2">
    <source>
        <dbReference type="SAM" id="SignalP"/>
    </source>
</evidence>
<evidence type="ECO:0000313" key="4">
    <source>
        <dbReference type="Proteomes" id="UP001055115"/>
    </source>
</evidence>
<dbReference type="GeneID" id="73322518"/>
<reference evidence="3 4" key="1">
    <citation type="submission" date="2022-03" db="EMBL/GenBank/DDBJ databases">
        <title>Genome data of Colletotrichum spp.</title>
        <authorList>
            <person name="Utami Y.D."/>
            <person name="Hiruma K."/>
        </authorList>
    </citation>
    <scope>NUCLEOTIDE SEQUENCE [LARGE SCALE GENOMIC DNA]</scope>
    <source>
        <strain evidence="3 4">MAFF 239500</strain>
    </source>
</reference>
<proteinExistence type="predicted"/>
<dbReference type="Proteomes" id="UP001055115">
    <property type="component" value="Unassembled WGS sequence"/>
</dbReference>
<dbReference type="RefSeq" id="XP_049123885.1">
    <property type="nucleotide sequence ID" value="XM_049267928.1"/>
</dbReference>
<keyword evidence="1" id="KW-0812">Transmembrane</keyword>
<evidence type="ECO:0000313" key="3">
    <source>
        <dbReference type="EMBL" id="GKT41535.1"/>
    </source>
</evidence>
<keyword evidence="1" id="KW-1133">Transmembrane helix</keyword>
<dbReference type="AlphaFoldDB" id="A0AA37L7F1"/>
<gene>
    <name evidence="3" type="ORF">ColSpa_01716</name>
</gene>
<evidence type="ECO:0000256" key="1">
    <source>
        <dbReference type="SAM" id="Phobius"/>
    </source>
</evidence>
<feature type="transmembrane region" description="Helical" evidence="1">
    <location>
        <begin position="51"/>
        <end position="71"/>
    </location>
</feature>
<keyword evidence="1" id="KW-0472">Membrane</keyword>
<protein>
    <submittedName>
        <fullName evidence="3">Uncharacterized protein</fullName>
    </submittedName>
</protein>